<dbReference type="GO" id="GO:0003682">
    <property type="term" value="F:chromatin binding"/>
    <property type="evidence" value="ECO:0007669"/>
    <property type="project" value="TreeGrafter"/>
</dbReference>
<protein>
    <submittedName>
        <fullName evidence="3">Cohesin subunit psc3</fullName>
    </submittedName>
</protein>
<dbReference type="GO" id="GO:0008278">
    <property type="term" value="C:cohesin complex"/>
    <property type="evidence" value="ECO:0007669"/>
    <property type="project" value="TreeGrafter"/>
</dbReference>
<dbReference type="PANTHER" id="PTHR11199:SF0">
    <property type="entry name" value="LD34181P-RELATED"/>
    <property type="match status" value="1"/>
</dbReference>
<dbReference type="Pfam" id="PF21581">
    <property type="entry name" value="SCD"/>
    <property type="match status" value="1"/>
</dbReference>
<dbReference type="GO" id="GO:0000785">
    <property type="term" value="C:chromatin"/>
    <property type="evidence" value="ECO:0007669"/>
    <property type="project" value="TreeGrafter"/>
</dbReference>
<dbReference type="InterPro" id="IPR039662">
    <property type="entry name" value="Cohesin_Scc3/SA"/>
</dbReference>
<sequence>MYGDLSDLQVLSIPNESTPSPKVAIVMPQKKNSARIQESPKSSPSRRRSGRIKKAVEEFDPTPSSVRKRKRPRSEDSEELESQGDREPGGKEVHLEDDEQDEDDEKDRMSDYGQSNKASKKVQVSRKANPGKPRGRKAAKSKKSSNIDEEDEDSIKSNLFEAIKDPDAAIESVVADWLDDYQNDPQASLKEFVNFVLKTAGSTNGVTNFDIEDEETIPETLNQIQHRMEEKNLGTEYPLVSKKVDLKNFRRALCEFIKRFVNAAADRDFLYDGVLIESIDIWISPLSSSTYRPFRSTSTIIALHIVTCLCDVYIKVEKEHAMAMRQLEAETKKSRLHSTKRKAIDEKIESCSNKEETIKITITNFFDSVFIHRYRDVDAKIRMECVHELGSWMLKLPSIFFESSYLRYLGWVLSDTHAPARHEVIRTLTKLYEDDSCTISIRHFTEKFKTRLFEMAAKDADLSVRTASTSLLNQIRLRGFFEQEEIQDICKLLFDSERRVRHALGPFIAGIVEEEYTETIQEMGVDVETFEKHLETEEVQVSWIRLKCLVDILIKYNAVSQEKDNVDTSYSRIYIAALSLCEAIATLEDWEAVAAYLLYDSSIPEDDIDDSLGTRVKKAIQLNKDEEQVLLRIFNACVFTAIQTPEQFTKRTTRKKKKPRLDVSSDSQEAISRSLVSLIPKLLQKFSSIPSTAADVLRLEQLMKLDIYQQLRQTPAYEQLLEDIGKQMMKHTDSEVLTEAAGALLYAQSFESLQSSTIAKVGEIQDEAVEELLLVAEGRRLAKDSLDPQTQQELTIRVLRIECLASVTDPISALESSHAKFNGNGIGVICDLIERGRFNSDEDEAPIIVHAIKAFRWYFLWKLQRLVTTPQDFDIRKIEEMQSRRDSVVECLVGNIVECTRKDVVFESTLLLVDLYTMFSSLKSLDNDNLKNFDFKISSEKSKLILNLLREEMRECAKLSGQELDLEVASISQDSDNLHDENSSKESAKQQLKIDTEKRLSEITGKIVLAILSGSFHNVFQEQLVAQKGKLGPSYDRIISELEQPRVTLGKRGTKGNLEEAVAI</sequence>
<feature type="compositionally biased region" description="Acidic residues" evidence="1">
    <location>
        <begin position="95"/>
        <end position="105"/>
    </location>
</feature>
<keyword evidence="4" id="KW-1185">Reference proteome</keyword>
<dbReference type="GO" id="GO:0005634">
    <property type="term" value="C:nucleus"/>
    <property type="evidence" value="ECO:0007669"/>
    <property type="project" value="TreeGrafter"/>
</dbReference>
<dbReference type="Pfam" id="PF24571">
    <property type="entry name" value="HEAT_SCC3-SA"/>
    <property type="match status" value="1"/>
</dbReference>
<feature type="compositionally biased region" description="Basic residues" evidence="1">
    <location>
        <begin position="133"/>
        <end position="143"/>
    </location>
</feature>
<proteinExistence type="predicted"/>
<dbReference type="Gene3D" id="1.25.10.10">
    <property type="entry name" value="Leucine-rich Repeat Variant"/>
    <property type="match status" value="1"/>
</dbReference>
<name>A0A1U7LKM9_NEOID</name>
<feature type="domain" description="SCD" evidence="2">
    <location>
        <begin position="370"/>
        <end position="455"/>
    </location>
</feature>
<dbReference type="OMA" id="FVANVQD"/>
<dbReference type="InterPro" id="IPR013721">
    <property type="entry name" value="STAG"/>
</dbReference>
<dbReference type="PROSITE" id="PS51425">
    <property type="entry name" value="SCD"/>
    <property type="match status" value="1"/>
</dbReference>
<dbReference type="OrthoDB" id="498590at2759"/>
<dbReference type="InterPro" id="IPR056396">
    <property type="entry name" value="HEAT_SCC3-SA"/>
</dbReference>
<dbReference type="PANTHER" id="PTHR11199">
    <property type="entry name" value="STROMAL ANTIGEN"/>
    <property type="match status" value="1"/>
</dbReference>
<organism evidence="3 4">
    <name type="scientific">Neolecta irregularis (strain DAH-3)</name>
    <dbReference type="NCBI Taxonomy" id="1198029"/>
    <lineage>
        <taxon>Eukaryota</taxon>
        <taxon>Fungi</taxon>
        <taxon>Dikarya</taxon>
        <taxon>Ascomycota</taxon>
        <taxon>Taphrinomycotina</taxon>
        <taxon>Neolectales</taxon>
        <taxon>Neolectaceae</taxon>
        <taxon>Neolecta</taxon>
    </lineage>
</organism>
<dbReference type="GO" id="GO:0007062">
    <property type="term" value="P:sister chromatid cohesion"/>
    <property type="evidence" value="ECO:0007669"/>
    <property type="project" value="UniProtKB-ARBA"/>
</dbReference>
<dbReference type="EMBL" id="LXFE01002252">
    <property type="protein sequence ID" value="OLL23153.1"/>
    <property type="molecule type" value="Genomic_DNA"/>
</dbReference>
<evidence type="ECO:0000256" key="1">
    <source>
        <dbReference type="SAM" id="MobiDB-lite"/>
    </source>
</evidence>
<gene>
    <name evidence="3" type="ORF">NEOLI_000577</name>
</gene>
<accession>A0A1U7LKM9</accession>
<evidence type="ECO:0000313" key="3">
    <source>
        <dbReference type="EMBL" id="OLL23153.1"/>
    </source>
</evidence>
<dbReference type="Proteomes" id="UP000186594">
    <property type="component" value="Unassembled WGS sequence"/>
</dbReference>
<evidence type="ECO:0000313" key="4">
    <source>
        <dbReference type="Proteomes" id="UP000186594"/>
    </source>
</evidence>
<dbReference type="InterPro" id="IPR020839">
    <property type="entry name" value="SCD"/>
</dbReference>
<evidence type="ECO:0000259" key="2">
    <source>
        <dbReference type="PROSITE" id="PS51425"/>
    </source>
</evidence>
<dbReference type="SUPFAM" id="SSF48371">
    <property type="entry name" value="ARM repeat"/>
    <property type="match status" value="1"/>
</dbReference>
<dbReference type="Pfam" id="PF08514">
    <property type="entry name" value="STAG"/>
    <property type="match status" value="1"/>
</dbReference>
<comment type="caution">
    <text evidence="3">The sequence shown here is derived from an EMBL/GenBank/DDBJ whole genome shotgun (WGS) entry which is preliminary data.</text>
</comment>
<dbReference type="InterPro" id="IPR016024">
    <property type="entry name" value="ARM-type_fold"/>
</dbReference>
<feature type="compositionally biased region" description="Basic and acidic residues" evidence="1">
    <location>
        <begin position="83"/>
        <end position="94"/>
    </location>
</feature>
<feature type="region of interest" description="Disordered" evidence="1">
    <location>
        <begin position="1"/>
        <end position="153"/>
    </location>
</feature>
<feature type="compositionally biased region" description="Basic residues" evidence="1">
    <location>
        <begin position="44"/>
        <end position="53"/>
    </location>
</feature>
<dbReference type="AlphaFoldDB" id="A0A1U7LKM9"/>
<dbReference type="InterPro" id="IPR011989">
    <property type="entry name" value="ARM-like"/>
</dbReference>
<dbReference type="STRING" id="1198029.A0A1U7LKM9"/>
<reference evidence="3 4" key="1">
    <citation type="submission" date="2016-04" db="EMBL/GenBank/DDBJ databases">
        <title>Evolutionary innovation and constraint leading to complex multicellularity in the Ascomycota.</title>
        <authorList>
            <person name="Cisse O."/>
            <person name="Nguyen A."/>
            <person name="Hewitt D.A."/>
            <person name="Jedd G."/>
            <person name="Stajich J.E."/>
        </authorList>
    </citation>
    <scope>NUCLEOTIDE SEQUENCE [LARGE SCALE GENOMIC DNA]</scope>
    <source>
        <strain evidence="3 4">DAH-3</strain>
    </source>
</reference>